<reference evidence="4 5" key="1">
    <citation type="submission" date="2014-02" db="EMBL/GenBank/DDBJ databases">
        <title>The small core and large imbalanced accessory genome model reveals a collaborative survival strategy of Sorangium cellulosum strains in nature.</title>
        <authorList>
            <person name="Han K."/>
            <person name="Peng R."/>
            <person name="Blom J."/>
            <person name="Li Y.-Z."/>
        </authorList>
    </citation>
    <scope>NUCLEOTIDE SEQUENCE [LARGE SCALE GENOMIC DNA]</scope>
    <source>
        <strain evidence="4 5">So0157-18</strain>
    </source>
</reference>
<dbReference type="PROSITE" id="PS51186">
    <property type="entry name" value="GNAT"/>
    <property type="match status" value="1"/>
</dbReference>
<evidence type="ECO:0000313" key="5">
    <source>
        <dbReference type="Proteomes" id="UP000075604"/>
    </source>
</evidence>
<dbReference type="Pfam" id="PF00583">
    <property type="entry name" value="Acetyltransf_1"/>
    <property type="match status" value="1"/>
</dbReference>
<dbReference type="SUPFAM" id="SSF55729">
    <property type="entry name" value="Acyl-CoA N-acyltransferases (Nat)"/>
    <property type="match status" value="1"/>
</dbReference>
<evidence type="ECO:0000259" key="3">
    <source>
        <dbReference type="PROSITE" id="PS51186"/>
    </source>
</evidence>
<dbReference type="Proteomes" id="UP000075604">
    <property type="component" value="Unassembled WGS sequence"/>
</dbReference>
<dbReference type="GO" id="GO:0016747">
    <property type="term" value="F:acyltransferase activity, transferring groups other than amino-acyl groups"/>
    <property type="evidence" value="ECO:0007669"/>
    <property type="project" value="InterPro"/>
</dbReference>
<dbReference type="Gene3D" id="3.40.630.30">
    <property type="match status" value="1"/>
</dbReference>
<dbReference type="InterPro" id="IPR050832">
    <property type="entry name" value="Bact_Acetyltransf"/>
</dbReference>
<gene>
    <name evidence="4" type="ORF">BE04_34225</name>
</gene>
<accession>A0A150QDE0</accession>
<comment type="caution">
    <text evidence="4">The sequence shown here is derived from an EMBL/GenBank/DDBJ whole genome shotgun (WGS) entry which is preliminary data.</text>
</comment>
<dbReference type="PANTHER" id="PTHR43877">
    <property type="entry name" value="AMINOALKYLPHOSPHONATE N-ACETYLTRANSFERASE-RELATED-RELATED"/>
    <property type="match status" value="1"/>
</dbReference>
<keyword evidence="1 4" id="KW-0808">Transferase</keyword>
<dbReference type="InterPro" id="IPR016181">
    <property type="entry name" value="Acyl_CoA_acyltransferase"/>
</dbReference>
<organism evidence="4 5">
    <name type="scientific">Sorangium cellulosum</name>
    <name type="common">Polyangium cellulosum</name>
    <dbReference type="NCBI Taxonomy" id="56"/>
    <lineage>
        <taxon>Bacteria</taxon>
        <taxon>Pseudomonadati</taxon>
        <taxon>Myxococcota</taxon>
        <taxon>Polyangia</taxon>
        <taxon>Polyangiales</taxon>
        <taxon>Polyangiaceae</taxon>
        <taxon>Sorangium</taxon>
    </lineage>
</organism>
<feature type="domain" description="N-acetyltransferase" evidence="3">
    <location>
        <begin position="1"/>
        <end position="157"/>
    </location>
</feature>
<dbReference type="CDD" id="cd04301">
    <property type="entry name" value="NAT_SF"/>
    <property type="match status" value="1"/>
</dbReference>
<name>A0A150QDE0_SORCE</name>
<keyword evidence="2" id="KW-0012">Acyltransferase</keyword>
<dbReference type="InterPro" id="IPR000182">
    <property type="entry name" value="GNAT_dom"/>
</dbReference>
<evidence type="ECO:0000256" key="1">
    <source>
        <dbReference type="ARBA" id="ARBA00022679"/>
    </source>
</evidence>
<evidence type="ECO:0000256" key="2">
    <source>
        <dbReference type="ARBA" id="ARBA00023315"/>
    </source>
</evidence>
<evidence type="ECO:0000313" key="4">
    <source>
        <dbReference type="EMBL" id="KYF65746.1"/>
    </source>
</evidence>
<dbReference type="AlphaFoldDB" id="A0A150QDE0"/>
<proteinExistence type="predicted"/>
<dbReference type="EMBL" id="JELX01000410">
    <property type="protein sequence ID" value="KYF65746.1"/>
    <property type="molecule type" value="Genomic_DNA"/>
</dbReference>
<sequence>MIRLLTPADEPLLWEMLYQAIHVPEGSPPPPRDIVRRPELSRYVEGWGQRDDLGVVALQEGEVAGAAWLRRLTGALRGYGHVDDETPELSIALLPHHRGRGLGTRLLTSLLEEARNRYPAISLSVSPDNPALRLYRRLGFVEVGRNGASLTMVLTLSDQRGSNQVYP</sequence>
<dbReference type="PANTHER" id="PTHR43877:SF2">
    <property type="entry name" value="AMINOALKYLPHOSPHONATE N-ACETYLTRANSFERASE-RELATED"/>
    <property type="match status" value="1"/>
</dbReference>
<protein>
    <submittedName>
        <fullName evidence="4">GCN5 family acetyltransferase</fullName>
    </submittedName>
</protein>